<dbReference type="EMBL" id="CM042050">
    <property type="protein sequence ID" value="KAI3734223.1"/>
    <property type="molecule type" value="Genomic_DNA"/>
</dbReference>
<name>A0ACB9CJ87_ARCLA</name>
<proteinExistence type="predicted"/>
<reference evidence="2" key="1">
    <citation type="journal article" date="2022" name="Mol. Ecol. Resour.">
        <title>The genomes of chicory, endive, great burdock and yacon provide insights into Asteraceae palaeo-polyploidization history and plant inulin production.</title>
        <authorList>
            <person name="Fan W."/>
            <person name="Wang S."/>
            <person name="Wang H."/>
            <person name="Wang A."/>
            <person name="Jiang F."/>
            <person name="Liu H."/>
            <person name="Zhao H."/>
            <person name="Xu D."/>
            <person name="Zhang Y."/>
        </authorList>
    </citation>
    <scope>NUCLEOTIDE SEQUENCE [LARGE SCALE GENOMIC DNA]</scope>
    <source>
        <strain evidence="2">cv. Niubang</strain>
    </source>
</reference>
<keyword evidence="2" id="KW-1185">Reference proteome</keyword>
<protein>
    <submittedName>
        <fullName evidence="1">Uncharacterized protein</fullName>
    </submittedName>
</protein>
<organism evidence="1 2">
    <name type="scientific">Arctium lappa</name>
    <name type="common">Greater burdock</name>
    <name type="synonym">Lappa major</name>
    <dbReference type="NCBI Taxonomy" id="4217"/>
    <lineage>
        <taxon>Eukaryota</taxon>
        <taxon>Viridiplantae</taxon>
        <taxon>Streptophyta</taxon>
        <taxon>Embryophyta</taxon>
        <taxon>Tracheophyta</taxon>
        <taxon>Spermatophyta</taxon>
        <taxon>Magnoliopsida</taxon>
        <taxon>eudicotyledons</taxon>
        <taxon>Gunneridae</taxon>
        <taxon>Pentapetalae</taxon>
        <taxon>asterids</taxon>
        <taxon>campanulids</taxon>
        <taxon>Asterales</taxon>
        <taxon>Asteraceae</taxon>
        <taxon>Carduoideae</taxon>
        <taxon>Cardueae</taxon>
        <taxon>Arctiinae</taxon>
        <taxon>Arctium</taxon>
    </lineage>
</organism>
<sequence>MQLRILLLAAAVVVAAMASLKPATGQDSSCETSCGDVPIEFPFGSREGCYHTPDFLVTCDRSSGQPVPLFRNSTIVITNMSTTHESEMEIKTFVATDCYNSTGRTERNITFLRSSNFRISTKNVFVAIGCDTRARIGGRRGMEFDSTGCISTCGSNMSSITNGSCSGVGCCQVAIPEGMRFFNITLSSYSNHKNILEFNNCSYGFVVAQGKYTFSTNDLHDFGSVEKMPLLLDWAIGNETCEIARKDTHKFLCKGKGQYCVDGYGGPGYRCRCRPGYAGNPYRENNCTNINECELSVCQHDCINDDDGGYECRCPKGYSGGDKKDGTGTLAAAIFLLIFIAWLYLGLKKRKLILLKEKFFRQNGGIMLQQRISGEGGSHHDQAKVFTIEELKRATNNYDETRIIGKGGYGTVYKGVLFDKRTVAIKKSKLVDQTQSQIEQFINEVVILSQINHRNVVKLVGCCLETEVPLLVYEFISNGTLYDHIHNESRRDTLPGS</sequence>
<evidence type="ECO:0000313" key="1">
    <source>
        <dbReference type="EMBL" id="KAI3734223.1"/>
    </source>
</evidence>
<evidence type="ECO:0000313" key="2">
    <source>
        <dbReference type="Proteomes" id="UP001055879"/>
    </source>
</evidence>
<reference evidence="1 2" key="2">
    <citation type="journal article" date="2022" name="Mol. Ecol. Resour.">
        <title>The genomes of chicory, endive, great burdock and yacon provide insights into Asteraceae paleo-polyploidization history and plant inulin production.</title>
        <authorList>
            <person name="Fan W."/>
            <person name="Wang S."/>
            <person name="Wang H."/>
            <person name="Wang A."/>
            <person name="Jiang F."/>
            <person name="Liu H."/>
            <person name="Zhao H."/>
            <person name="Xu D."/>
            <person name="Zhang Y."/>
        </authorList>
    </citation>
    <scope>NUCLEOTIDE SEQUENCE [LARGE SCALE GENOMIC DNA]</scope>
    <source>
        <strain evidence="2">cv. Niubang</strain>
    </source>
</reference>
<accession>A0ACB9CJ87</accession>
<comment type="caution">
    <text evidence="1">The sequence shown here is derived from an EMBL/GenBank/DDBJ whole genome shotgun (WGS) entry which is preliminary data.</text>
</comment>
<dbReference type="Proteomes" id="UP001055879">
    <property type="component" value="Linkage Group LG04"/>
</dbReference>
<gene>
    <name evidence="1" type="ORF">L6452_13687</name>
</gene>